<feature type="compositionally biased region" description="Basic and acidic residues" evidence="1">
    <location>
        <begin position="24"/>
        <end position="44"/>
    </location>
</feature>
<organism evidence="2 3">
    <name type="scientific">Serinicoccus chungangensis</name>
    <dbReference type="NCBI Taxonomy" id="767452"/>
    <lineage>
        <taxon>Bacteria</taxon>
        <taxon>Bacillati</taxon>
        <taxon>Actinomycetota</taxon>
        <taxon>Actinomycetes</taxon>
        <taxon>Micrococcales</taxon>
        <taxon>Ornithinimicrobiaceae</taxon>
        <taxon>Serinicoccus</taxon>
    </lineage>
</organism>
<dbReference type="OrthoDB" id="4871889at2"/>
<evidence type="ECO:0000256" key="1">
    <source>
        <dbReference type="SAM" id="MobiDB-lite"/>
    </source>
</evidence>
<feature type="compositionally biased region" description="Acidic residues" evidence="1">
    <location>
        <begin position="45"/>
        <end position="69"/>
    </location>
</feature>
<feature type="compositionally biased region" description="Basic and acidic residues" evidence="1">
    <location>
        <begin position="87"/>
        <end position="114"/>
    </location>
</feature>
<feature type="compositionally biased region" description="Acidic residues" evidence="1">
    <location>
        <begin position="11"/>
        <end position="23"/>
    </location>
</feature>
<feature type="compositionally biased region" description="Acidic residues" evidence="1">
    <location>
        <begin position="119"/>
        <end position="128"/>
    </location>
</feature>
<name>A0A0W8IEN8_9MICO</name>
<dbReference type="STRING" id="767452.AVL62_10790"/>
<feature type="compositionally biased region" description="Acidic residues" evidence="1">
    <location>
        <begin position="166"/>
        <end position="177"/>
    </location>
</feature>
<gene>
    <name evidence="2" type="ORF">AVL62_10790</name>
</gene>
<evidence type="ECO:0000313" key="3">
    <source>
        <dbReference type="Proteomes" id="UP000054837"/>
    </source>
</evidence>
<comment type="caution">
    <text evidence="2">The sequence shown here is derived from an EMBL/GenBank/DDBJ whole genome shotgun (WGS) entry which is preliminary data.</text>
</comment>
<keyword evidence="3" id="KW-1185">Reference proteome</keyword>
<feature type="region of interest" description="Disordered" evidence="1">
    <location>
        <begin position="1"/>
        <end position="202"/>
    </location>
</feature>
<dbReference type="Proteomes" id="UP000054837">
    <property type="component" value="Unassembled WGS sequence"/>
</dbReference>
<proteinExistence type="predicted"/>
<evidence type="ECO:0000313" key="2">
    <source>
        <dbReference type="EMBL" id="KUG58392.1"/>
    </source>
</evidence>
<dbReference type="AlphaFoldDB" id="A0A0W8IEN8"/>
<feature type="compositionally biased region" description="Gly residues" evidence="1">
    <location>
        <begin position="144"/>
        <end position="160"/>
    </location>
</feature>
<sequence length="242" mass="25371">MSEHDDQTVPDTDEDQAPTEPDDERAAADADRAAAEPDDERATAEDPDPAEPEGTADEDQAPAEPDDSEASAAPSATEDHDAEEAEETRRRQEEFAREHDPADHDVDAGEEFRQPGDWTADEDGPQELETDRSMLAATGSATTGEGGADGSGATEGGADGSGSTEGDADGGSSEEEIRDGGHGWGSAAPRADGGAPEGHPVKAWHDTMTFVLPDEEGYDAEAHEYFVDGETAERAGFRHAHG</sequence>
<accession>A0A0W8IEN8</accession>
<dbReference type="EMBL" id="LQBL01000003">
    <property type="protein sequence ID" value="KUG58392.1"/>
    <property type="molecule type" value="Genomic_DNA"/>
</dbReference>
<reference evidence="2 3" key="1">
    <citation type="submission" date="2015-12" db="EMBL/GenBank/DDBJ databases">
        <title>Serinicoccus chungangenesis strain CD08_5 genome sequencing and assembly.</title>
        <authorList>
            <person name="Chander A.M."/>
            <person name="Kaur G."/>
            <person name="Nair G.R."/>
            <person name="Dhawan D.K."/>
            <person name="Kochhar R.K."/>
            <person name="Mayilraj S."/>
            <person name="Bhadada S.K."/>
        </authorList>
    </citation>
    <scope>NUCLEOTIDE SEQUENCE [LARGE SCALE GENOMIC DNA]</scope>
    <source>
        <strain evidence="2 3">CD08_5</strain>
    </source>
</reference>
<protein>
    <submittedName>
        <fullName evidence="2">Uncharacterized protein</fullName>
    </submittedName>
</protein>
<dbReference type="RefSeq" id="WP_058890069.1">
    <property type="nucleotide sequence ID" value="NZ_LQBL01000003.1"/>
</dbReference>